<evidence type="ECO:0000313" key="12">
    <source>
        <dbReference type="Proteomes" id="UP000326979"/>
    </source>
</evidence>
<dbReference type="SUPFAM" id="SSF47384">
    <property type="entry name" value="Homodimeric domain of signal transducing histidine kinase"/>
    <property type="match status" value="1"/>
</dbReference>
<dbReference type="Pfam" id="PF00512">
    <property type="entry name" value="HisKA"/>
    <property type="match status" value="1"/>
</dbReference>
<comment type="catalytic activity">
    <reaction evidence="1">
        <text>ATP + protein L-histidine = ADP + protein N-phospho-L-histidine.</text>
        <dbReference type="EC" id="2.7.13.3"/>
    </reaction>
</comment>
<evidence type="ECO:0000256" key="5">
    <source>
        <dbReference type="ARBA" id="ARBA00022679"/>
    </source>
</evidence>
<keyword evidence="9" id="KW-0472">Membrane</keyword>
<evidence type="ECO:0000256" key="8">
    <source>
        <dbReference type="SAM" id="MobiDB-lite"/>
    </source>
</evidence>
<dbReference type="Gene3D" id="1.10.287.130">
    <property type="match status" value="1"/>
</dbReference>
<dbReference type="SUPFAM" id="SSF55874">
    <property type="entry name" value="ATPase domain of HSP90 chaperone/DNA topoisomerase II/histidine kinase"/>
    <property type="match status" value="1"/>
</dbReference>
<evidence type="ECO:0000256" key="3">
    <source>
        <dbReference type="ARBA" id="ARBA00012438"/>
    </source>
</evidence>
<keyword evidence="5" id="KW-0808">Transferase</keyword>
<keyword evidence="9" id="KW-0812">Transmembrane</keyword>
<protein>
    <recommendedName>
        <fullName evidence="3">histidine kinase</fullName>
        <ecNumber evidence="3">2.7.13.3</ecNumber>
    </recommendedName>
</protein>
<dbReference type="Pfam" id="PF02518">
    <property type="entry name" value="HATPase_c"/>
    <property type="match status" value="1"/>
</dbReference>
<keyword evidence="7" id="KW-0902">Two-component regulatory system</keyword>
<dbReference type="InterPro" id="IPR036097">
    <property type="entry name" value="HisK_dim/P_sf"/>
</dbReference>
<accession>A0A5N8WHI3</accession>
<feature type="domain" description="Histidine kinase" evidence="10">
    <location>
        <begin position="230"/>
        <end position="441"/>
    </location>
</feature>
<gene>
    <name evidence="11" type="ORF">FNH04_44310</name>
</gene>
<evidence type="ECO:0000256" key="1">
    <source>
        <dbReference type="ARBA" id="ARBA00000085"/>
    </source>
</evidence>
<sequence>MRGLNGGPAGAIGLVRPGLTRTRTRPPRAETRRQPSEPGRGRTARRAVLLWLAATLATLGALAALSAGLLAHYLVERADEELLTYGSAPLPADIERFALLDSSLILVLDARGRIVERYSGDRALPSFPSLTSERLESYAEHGRPVPVGTAYRALVVREAQAVGAGHEGTYVVHARSMTDSTSAVHELLRIELAVALPLLALVVVGARRSARRAAEERAEFERRLREFLASAGHELRNPLTTISGYAELARAGGAAYESMRQDALGRVATEVRRMDSLIDELVLLSRLDLGQPLQVRCVDLARLCRDAVEAERDCHPEHRVRLLVAPGEHTVTGDPLRLHQVVANLLTNARVHTPEGTTTTLGIGTEDGHRVIEVTDDGPGVPDELRSRIFDRFVRGEETRAAGSGLGLSIVAAIATAHGGSVTLEPSDRGAWFRIRLPASASAHDDRPA</sequence>
<dbReference type="FunFam" id="1.10.287.130:FF:000001">
    <property type="entry name" value="Two-component sensor histidine kinase"/>
    <property type="match status" value="1"/>
</dbReference>
<dbReference type="PANTHER" id="PTHR43711">
    <property type="entry name" value="TWO-COMPONENT HISTIDINE KINASE"/>
    <property type="match status" value="1"/>
</dbReference>
<dbReference type="GO" id="GO:0000155">
    <property type="term" value="F:phosphorelay sensor kinase activity"/>
    <property type="evidence" value="ECO:0007669"/>
    <property type="project" value="InterPro"/>
</dbReference>
<dbReference type="Proteomes" id="UP000326979">
    <property type="component" value="Unassembled WGS sequence"/>
</dbReference>
<keyword evidence="4" id="KW-0597">Phosphoprotein</keyword>
<proteinExistence type="predicted"/>
<dbReference type="CDD" id="cd00075">
    <property type="entry name" value="HATPase"/>
    <property type="match status" value="1"/>
</dbReference>
<name>A0A5N8WHI3_9ACTN</name>
<comment type="caution">
    <text evidence="11">The sequence shown here is derived from an EMBL/GenBank/DDBJ whole genome shotgun (WGS) entry which is preliminary data.</text>
</comment>
<reference evidence="11 12" key="1">
    <citation type="submission" date="2019-07" db="EMBL/GenBank/DDBJ databases">
        <title>New species of Amycolatopsis and Streptomyces.</title>
        <authorList>
            <person name="Duangmal K."/>
            <person name="Teo W.F.A."/>
            <person name="Lipun K."/>
        </authorList>
    </citation>
    <scope>NUCLEOTIDE SEQUENCE [LARGE SCALE GENOMIC DNA]</scope>
    <source>
        <strain evidence="11 12">TISTR 2346</strain>
    </source>
</reference>
<dbReference type="InterPro" id="IPR003594">
    <property type="entry name" value="HATPase_dom"/>
</dbReference>
<dbReference type="AlphaFoldDB" id="A0A5N8WHI3"/>
<comment type="subcellular location">
    <subcellularLocation>
        <location evidence="2">Cell membrane</location>
    </subcellularLocation>
</comment>
<evidence type="ECO:0000256" key="2">
    <source>
        <dbReference type="ARBA" id="ARBA00004236"/>
    </source>
</evidence>
<dbReference type="EMBL" id="VJZE01000745">
    <property type="protein sequence ID" value="MPY46677.1"/>
    <property type="molecule type" value="Genomic_DNA"/>
</dbReference>
<dbReference type="SMART" id="SM00387">
    <property type="entry name" value="HATPase_c"/>
    <property type="match status" value="1"/>
</dbReference>
<dbReference type="CDD" id="cd00082">
    <property type="entry name" value="HisKA"/>
    <property type="match status" value="1"/>
</dbReference>
<feature type="compositionally biased region" description="Gly residues" evidence="8">
    <location>
        <begin position="1"/>
        <end position="10"/>
    </location>
</feature>
<keyword evidence="6 11" id="KW-0418">Kinase</keyword>
<feature type="transmembrane region" description="Helical" evidence="9">
    <location>
        <begin position="48"/>
        <end position="75"/>
    </location>
</feature>
<dbReference type="RefSeq" id="WP_322725639.1">
    <property type="nucleotide sequence ID" value="NZ_BAABEQ010000121.1"/>
</dbReference>
<evidence type="ECO:0000256" key="7">
    <source>
        <dbReference type="ARBA" id="ARBA00023012"/>
    </source>
</evidence>
<evidence type="ECO:0000313" key="11">
    <source>
        <dbReference type="EMBL" id="MPY46677.1"/>
    </source>
</evidence>
<dbReference type="SMART" id="SM00388">
    <property type="entry name" value="HisKA"/>
    <property type="match status" value="1"/>
</dbReference>
<evidence type="ECO:0000256" key="4">
    <source>
        <dbReference type="ARBA" id="ARBA00022553"/>
    </source>
</evidence>
<dbReference type="EC" id="2.7.13.3" evidence="3"/>
<evidence type="ECO:0000256" key="9">
    <source>
        <dbReference type="SAM" id="Phobius"/>
    </source>
</evidence>
<evidence type="ECO:0000256" key="6">
    <source>
        <dbReference type="ARBA" id="ARBA00022777"/>
    </source>
</evidence>
<keyword evidence="12" id="KW-1185">Reference proteome</keyword>
<organism evidence="11 12">
    <name type="scientific">Streptomyces phyllanthi</name>
    <dbReference type="NCBI Taxonomy" id="1803180"/>
    <lineage>
        <taxon>Bacteria</taxon>
        <taxon>Bacillati</taxon>
        <taxon>Actinomycetota</taxon>
        <taxon>Actinomycetes</taxon>
        <taxon>Kitasatosporales</taxon>
        <taxon>Streptomycetaceae</taxon>
        <taxon>Streptomyces</taxon>
    </lineage>
</organism>
<dbReference type="InterPro" id="IPR036890">
    <property type="entry name" value="HATPase_C_sf"/>
</dbReference>
<dbReference type="Gene3D" id="3.30.565.10">
    <property type="entry name" value="Histidine kinase-like ATPase, C-terminal domain"/>
    <property type="match status" value="1"/>
</dbReference>
<dbReference type="InterPro" id="IPR003661">
    <property type="entry name" value="HisK_dim/P_dom"/>
</dbReference>
<dbReference type="PRINTS" id="PR00344">
    <property type="entry name" value="BCTRLSENSOR"/>
</dbReference>
<keyword evidence="9" id="KW-1133">Transmembrane helix</keyword>
<dbReference type="InterPro" id="IPR050736">
    <property type="entry name" value="Sensor_HK_Regulatory"/>
</dbReference>
<feature type="region of interest" description="Disordered" evidence="8">
    <location>
        <begin position="1"/>
        <end position="41"/>
    </location>
</feature>
<dbReference type="InterPro" id="IPR004358">
    <property type="entry name" value="Sig_transdc_His_kin-like_C"/>
</dbReference>
<dbReference type="PANTHER" id="PTHR43711:SF1">
    <property type="entry name" value="HISTIDINE KINASE 1"/>
    <property type="match status" value="1"/>
</dbReference>
<evidence type="ECO:0000259" key="10">
    <source>
        <dbReference type="PROSITE" id="PS50109"/>
    </source>
</evidence>
<dbReference type="InterPro" id="IPR005467">
    <property type="entry name" value="His_kinase_dom"/>
</dbReference>
<dbReference type="PROSITE" id="PS50109">
    <property type="entry name" value="HIS_KIN"/>
    <property type="match status" value="1"/>
</dbReference>
<dbReference type="GO" id="GO:0005886">
    <property type="term" value="C:plasma membrane"/>
    <property type="evidence" value="ECO:0007669"/>
    <property type="project" value="UniProtKB-SubCell"/>
</dbReference>